<feature type="repeat" description="ANK" evidence="3">
    <location>
        <begin position="143"/>
        <end position="180"/>
    </location>
</feature>
<evidence type="ECO:0000313" key="5">
    <source>
        <dbReference type="Proteomes" id="UP001168613"/>
    </source>
</evidence>
<name>A0ABT8EJM1_9BURK</name>
<evidence type="ECO:0000256" key="2">
    <source>
        <dbReference type="ARBA" id="ARBA00023043"/>
    </source>
</evidence>
<dbReference type="RefSeq" id="WP_266124139.1">
    <property type="nucleotide sequence ID" value="NZ_JAJHNU010000002.1"/>
</dbReference>
<dbReference type="SUPFAM" id="SSF48403">
    <property type="entry name" value="Ankyrin repeat"/>
    <property type="match status" value="1"/>
</dbReference>
<evidence type="ECO:0000256" key="1">
    <source>
        <dbReference type="ARBA" id="ARBA00022737"/>
    </source>
</evidence>
<keyword evidence="2 3" id="KW-0040">ANK repeat</keyword>
<evidence type="ECO:0000256" key="3">
    <source>
        <dbReference type="PROSITE-ProRule" id="PRU00023"/>
    </source>
</evidence>
<dbReference type="EMBL" id="JAJHNU010000002">
    <property type="protein sequence ID" value="MDN4121462.1"/>
    <property type="molecule type" value="Genomic_DNA"/>
</dbReference>
<feature type="repeat" description="ANK" evidence="3">
    <location>
        <begin position="44"/>
        <end position="76"/>
    </location>
</feature>
<evidence type="ECO:0000313" key="4">
    <source>
        <dbReference type="EMBL" id="MDN4121462.1"/>
    </source>
</evidence>
<comment type="caution">
    <text evidence="4">The sequence shown here is derived from an EMBL/GenBank/DDBJ whole genome shotgun (WGS) entry which is preliminary data.</text>
</comment>
<proteinExistence type="predicted"/>
<protein>
    <submittedName>
        <fullName evidence="4">Ankyrin repeat domain-containing protein</fullName>
    </submittedName>
</protein>
<sequence length="208" mass="21766">MASSVSYAQSNALLQAVKAKDIASVQQLLDNPQNTALLNVADARGQSPLLLATWDNSVDIARLLIEAGADVNQKDHQQDSPYLLAGAQGRNEILMMTLANGADLQSTNRYGGTALIPAAEKGHLEAVKILLQAGVDPDHINRLGWTALHEAIVLSDGGPTHQEIIRALLAAGANPNLADGNGVKPLALARQRGHKASADILESAGAQP</sequence>
<dbReference type="PRINTS" id="PR01415">
    <property type="entry name" value="ANKYRIN"/>
</dbReference>
<gene>
    <name evidence="4" type="ORF">LMS43_09190</name>
</gene>
<keyword evidence="1" id="KW-0677">Repeat</keyword>
<dbReference type="PROSITE" id="PS50297">
    <property type="entry name" value="ANK_REP_REGION"/>
    <property type="match status" value="2"/>
</dbReference>
<reference evidence="4" key="1">
    <citation type="submission" date="2021-11" db="EMBL/GenBank/DDBJ databases">
        <title>Draft genome sequence of Alcaligenes endophyticus type strain CCUG 75668T.</title>
        <authorList>
            <person name="Salva-Serra F."/>
            <person name="Duran R.E."/>
            <person name="Seeger M."/>
            <person name="Moore E.R.B."/>
            <person name="Jaen-Luchoro D."/>
        </authorList>
    </citation>
    <scope>NUCLEOTIDE SEQUENCE</scope>
    <source>
        <strain evidence="4">CCUG 75668</strain>
    </source>
</reference>
<dbReference type="InterPro" id="IPR036770">
    <property type="entry name" value="Ankyrin_rpt-contain_sf"/>
</dbReference>
<dbReference type="PANTHER" id="PTHR24171">
    <property type="entry name" value="ANKYRIN REPEAT DOMAIN-CONTAINING PROTEIN 39-RELATED"/>
    <property type="match status" value="1"/>
</dbReference>
<dbReference type="InterPro" id="IPR002110">
    <property type="entry name" value="Ankyrin_rpt"/>
</dbReference>
<feature type="repeat" description="ANK" evidence="3">
    <location>
        <begin position="110"/>
        <end position="142"/>
    </location>
</feature>
<dbReference type="Gene3D" id="1.25.40.20">
    <property type="entry name" value="Ankyrin repeat-containing domain"/>
    <property type="match status" value="1"/>
</dbReference>
<dbReference type="Proteomes" id="UP001168613">
    <property type="component" value="Unassembled WGS sequence"/>
</dbReference>
<accession>A0ABT8EJM1</accession>
<dbReference type="SMART" id="SM00248">
    <property type="entry name" value="ANK"/>
    <property type="match status" value="4"/>
</dbReference>
<dbReference type="Pfam" id="PF12796">
    <property type="entry name" value="Ank_2"/>
    <property type="match status" value="2"/>
</dbReference>
<organism evidence="4 5">
    <name type="scientific">Alcaligenes endophyticus</name>
    <dbReference type="NCBI Taxonomy" id="1929088"/>
    <lineage>
        <taxon>Bacteria</taxon>
        <taxon>Pseudomonadati</taxon>
        <taxon>Pseudomonadota</taxon>
        <taxon>Betaproteobacteria</taxon>
        <taxon>Burkholderiales</taxon>
        <taxon>Alcaligenaceae</taxon>
        <taxon>Alcaligenes</taxon>
    </lineage>
</organism>
<dbReference type="PROSITE" id="PS50088">
    <property type="entry name" value="ANK_REPEAT"/>
    <property type="match status" value="3"/>
</dbReference>
<keyword evidence="5" id="KW-1185">Reference proteome</keyword>